<keyword evidence="2" id="KW-1185">Reference proteome</keyword>
<evidence type="ECO:0000313" key="2">
    <source>
        <dbReference type="Proteomes" id="UP000244174"/>
    </source>
</evidence>
<organism evidence="1 2">
    <name type="scientific">Christiangramia gaetbulicola</name>
    <dbReference type="NCBI Taxonomy" id="703340"/>
    <lineage>
        <taxon>Bacteria</taxon>
        <taxon>Pseudomonadati</taxon>
        <taxon>Bacteroidota</taxon>
        <taxon>Flavobacteriia</taxon>
        <taxon>Flavobacteriales</taxon>
        <taxon>Flavobacteriaceae</taxon>
        <taxon>Christiangramia</taxon>
    </lineage>
</organism>
<dbReference type="InterPro" id="IPR011990">
    <property type="entry name" value="TPR-like_helical_dom_sf"/>
</dbReference>
<dbReference type="RefSeq" id="WP_108170470.1">
    <property type="nucleotide sequence ID" value="NZ_QBKQ01000001.1"/>
</dbReference>
<dbReference type="AlphaFoldDB" id="A0A2T6AL36"/>
<dbReference type="OrthoDB" id="1400529at2"/>
<gene>
    <name evidence="1" type="ORF">C8P64_0500</name>
</gene>
<accession>A0A2T6AL36</accession>
<proteinExistence type="predicted"/>
<comment type="caution">
    <text evidence="1">The sequence shown here is derived from an EMBL/GenBank/DDBJ whole genome shotgun (WGS) entry which is preliminary data.</text>
</comment>
<dbReference type="SUPFAM" id="SSF48452">
    <property type="entry name" value="TPR-like"/>
    <property type="match status" value="1"/>
</dbReference>
<evidence type="ECO:0008006" key="3">
    <source>
        <dbReference type="Google" id="ProtNLM"/>
    </source>
</evidence>
<protein>
    <recommendedName>
        <fullName evidence="3">Tetratricopeptide repeat protein</fullName>
    </recommendedName>
</protein>
<evidence type="ECO:0000313" key="1">
    <source>
        <dbReference type="EMBL" id="PTX44520.1"/>
    </source>
</evidence>
<dbReference type="Proteomes" id="UP000244174">
    <property type="component" value="Unassembled WGS sequence"/>
</dbReference>
<reference evidence="1 2" key="1">
    <citation type="submission" date="2018-04" db="EMBL/GenBank/DDBJ databases">
        <title>Genomic Encyclopedia of Archaeal and Bacterial Type Strains, Phase II (KMG-II): from individual species to whole genera.</title>
        <authorList>
            <person name="Goeker M."/>
        </authorList>
    </citation>
    <scope>NUCLEOTIDE SEQUENCE [LARGE SCALE GENOMIC DNA]</scope>
    <source>
        <strain evidence="1 2">DSM 23082</strain>
    </source>
</reference>
<sequence>MKSKLKIFTDFSEGVLPHEAAYLQKENRIRDDEKEEILNKVCRNAERFFSSEDFDENIDKRKYAYIKKWISKKLKKADVDAHLEYLSHIEKQILTDTISSPEEKELLEFISVYGHTSFYFQKFYELVREYQDYLLVRFRYQDCEVTGEFLRENEKYYLKSLKVKDEIFHATKDLIRQYTSQKINTKHWESKLLEYLYDDELDGRNKYHAFIRLVFLYFNYKEYEKAKEMFDYIDECFKNGLMYSRRVLFNYYANRVILHSNLNDLDQAEYYAHLSVKQDNSDKLFYLNNLVAILLKKDKNKEALDLLTENYKLFKASFNHHQKLGFATHYVRTLVRNKRIAIAETFARNFLHENRKYVFEHRWSRFFSNYLMLLTTAEKPVEVIKVTNKYNLLEREAEVMGRENFIPKIHWYYHLANYLNGQYSEDKLFEQLIQSIESASQLDSEGFIALDDFIDRLAFTQPGFFSKLKSHFSDKSLIY</sequence>
<dbReference type="EMBL" id="QBKQ01000001">
    <property type="protein sequence ID" value="PTX44520.1"/>
    <property type="molecule type" value="Genomic_DNA"/>
</dbReference>
<name>A0A2T6AL36_9FLAO</name>